<dbReference type="Pfam" id="PF03676">
    <property type="entry name" value="PHAF1"/>
    <property type="match status" value="1"/>
</dbReference>
<evidence type="ECO:0000313" key="2">
    <source>
        <dbReference type="EMBL" id="THD28703.1"/>
    </source>
</evidence>
<dbReference type="GO" id="GO:0043001">
    <property type="term" value="P:Golgi to plasma membrane protein transport"/>
    <property type="evidence" value="ECO:0007669"/>
    <property type="project" value="TreeGrafter"/>
</dbReference>
<protein>
    <submittedName>
        <fullName evidence="2">UPF0183 protein C16orf70</fullName>
    </submittedName>
</protein>
<name>A0A4E0RMC6_FASHE</name>
<comment type="similarity">
    <text evidence="1">Belongs to the PHAF1 family.</text>
</comment>
<dbReference type="Proteomes" id="UP000230066">
    <property type="component" value="Unassembled WGS sequence"/>
</dbReference>
<comment type="caution">
    <text evidence="2">The sequence shown here is derived from an EMBL/GenBank/DDBJ whole genome shotgun (WGS) entry which is preliminary data.</text>
</comment>
<accession>A0A4E0RMC6</accession>
<dbReference type="GO" id="GO:0005802">
    <property type="term" value="C:trans-Golgi network"/>
    <property type="evidence" value="ECO:0007669"/>
    <property type="project" value="TreeGrafter"/>
</dbReference>
<organism evidence="2 3">
    <name type="scientific">Fasciola hepatica</name>
    <name type="common">Liver fluke</name>
    <dbReference type="NCBI Taxonomy" id="6192"/>
    <lineage>
        <taxon>Eukaryota</taxon>
        <taxon>Metazoa</taxon>
        <taxon>Spiralia</taxon>
        <taxon>Lophotrochozoa</taxon>
        <taxon>Platyhelminthes</taxon>
        <taxon>Trematoda</taxon>
        <taxon>Digenea</taxon>
        <taxon>Plagiorchiida</taxon>
        <taxon>Echinostomata</taxon>
        <taxon>Echinostomatoidea</taxon>
        <taxon>Fasciolidae</taxon>
        <taxon>Fasciola</taxon>
    </lineage>
</organism>
<dbReference type="InterPro" id="IPR039156">
    <property type="entry name" value="PHAF1/BROMI"/>
</dbReference>
<dbReference type="EMBL" id="JXXN02000091">
    <property type="protein sequence ID" value="THD28703.1"/>
    <property type="molecule type" value="Genomic_DNA"/>
</dbReference>
<evidence type="ECO:0000313" key="3">
    <source>
        <dbReference type="Proteomes" id="UP000230066"/>
    </source>
</evidence>
<evidence type="ECO:0000256" key="1">
    <source>
        <dbReference type="ARBA" id="ARBA00024339"/>
    </source>
</evidence>
<keyword evidence="3" id="KW-1185">Reference proteome</keyword>
<dbReference type="PANTHER" id="PTHR13465">
    <property type="entry name" value="UPF0183 PROTEIN"/>
    <property type="match status" value="1"/>
</dbReference>
<dbReference type="InterPro" id="IPR005373">
    <property type="entry name" value="PHAF1"/>
</dbReference>
<sequence>MLDVEVVPEMAIRHKNWEFLLGMPIQQMIEILRKQDCIIKSVDFWYNHKSPFTSNLAVVLPVDGLRFHFDPLLQRLRLIEIYDLSRVTLRYWAQYFNSPSVTPTLQEVLRIFGSTKPLLPVESDGSYRLSYRGITFFMTPTSFGSGSHDHTSSVAPIGSLNPSEQTLVVTRLFIYSGNNLSEAKITLDLPSACYLNNVFLERLEVLRHINATSALRFHLVSQDLSVNPTREPQTRRFTRTLQFGATVQDVLAALGSPSRIFYKTEDKMQIHMPKWYRIDQPRRSDYFFNYFTLGVDILVDGQTHQVIKFVLHTNQPGEYTFNTYYRCFFEIPLLSNAPGVEKIVEEGAHGDLAEDLPRDSPLMDAGADTGFVVTPFVKWSTIQHHNEALLTVEPVVIHRSVKAGTNIFGSTLAYGYQDIIFEVIPNCDYLASVTLYAPARRTHS</sequence>
<dbReference type="AlphaFoldDB" id="A0A4E0RMC6"/>
<reference evidence="2" key="1">
    <citation type="submission" date="2019-03" db="EMBL/GenBank/DDBJ databases">
        <title>Improved annotation for the trematode Fasciola hepatica.</title>
        <authorList>
            <person name="Choi Y.-J."/>
            <person name="Martin J."/>
            <person name="Mitreva M."/>
        </authorList>
    </citation>
    <scope>NUCLEOTIDE SEQUENCE [LARGE SCALE GENOMIC DNA]</scope>
</reference>
<gene>
    <name evidence="2" type="ORF">D915_000457</name>
</gene>
<dbReference type="PANTHER" id="PTHR13465:SF2">
    <property type="entry name" value="PHAGOSOME ASSEMBLY FACTOR 1"/>
    <property type="match status" value="1"/>
</dbReference>
<proteinExistence type="inferred from homology"/>